<evidence type="ECO:0000259" key="9">
    <source>
        <dbReference type="Pfam" id="PF13244"/>
    </source>
</evidence>
<feature type="transmembrane region" description="Helical" evidence="8">
    <location>
        <begin position="29"/>
        <end position="46"/>
    </location>
</feature>
<evidence type="ECO:0000256" key="5">
    <source>
        <dbReference type="ARBA" id="ARBA00022989"/>
    </source>
</evidence>
<dbReference type="InterPro" id="IPR046806">
    <property type="entry name" value="MrpA_C/MbhE"/>
</dbReference>
<dbReference type="InterPro" id="IPR050616">
    <property type="entry name" value="CPA3_Na-H_Antiporter_A"/>
</dbReference>
<feature type="transmembrane region" description="Helical" evidence="8">
    <location>
        <begin position="6"/>
        <end position="22"/>
    </location>
</feature>
<feature type="transmembrane region" description="Helical" evidence="8">
    <location>
        <begin position="121"/>
        <end position="141"/>
    </location>
</feature>
<evidence type="ECO:0000256" key="8">
    <source>
        <dbReference type="SAM" id="Phobius"/>
    </source>
</evidence>
<evidence type="ECO:0000256" key="4">
    <source>
        <dbReference type="ARBA" id="ARBA00022692"/>
    </source>
</evidence>
<name>A0A202ECJ4_9EURY</name>
<reference evidence="11 12" key="1">
    <citation type="submission" date="2017-02" db="EMBL/GenBank/DDBJ databases">
        <title>Natronthermophilus aegyptiacus gen. nov.,sp. nov., an aerobic, extremely halophilic alkalithermophilic archaeon isolated from the athalassohaline Wadi An Natrun, Egypt.</title>
        <authorList>
            <person name="Zhao B."/>
        </authorList>
    </citation>
    <scope>NUCLEOTIDE SEQUENCE [LARGE SCALE GENOMIC DNA]</scope>
    <source>
        <strain evidence="11 12">CGMCC 1.3597</strain>
    </source>
</reference>
<dbReference type="EMBL" id="MWPH01000001">
    <property type="protein sequence ID" value="OVE85964.1"/>
    <property type="molecule type" value="Genomic_DNA"/>
</dbReference>
<dbReference type="Proteomes" id="UP000196084">
    <property type="component" value="Unassembled WGS sequence"/>
</dbReference>
<dbReference type="GO" id="GO:0005886">
    <property type="term" value="C:plasma membrane"/>
    <property type="evidence" value="ECO:0007669"/>
    <property type="project" value="UniProtKB-SubCell"/>
</dbReference>
<dbReference type="NCBIfam" id="NF009159">
    <property type="entry name" value="PRK12504.1"/>
    <property type="match status" value="1"/>
</dbReference>
<organism evidence="11 12">
    <name type="scientific">Natronolimnobius baerhuensis</name>
    <dbReference type="NCBI Taxonomy" id="253108"/>
    <lineage>
        <taxon>Archaea</taxon>
        <taxon>Methanobacteriati</taxon>
        <taxon>Methanobacteriota</taxon>
        <taxon>Stenosarchaea group</taxon>
        <taxon>Halobacteria</taxon>
        <taxon>Halobacteriales</taxon>
        <taxon>Natrialbaceae</taxon>
        <taxon>Natronolimnobius</taxon>
    </lineage>
</organism>
<evidence type="ECO:0000256" key="2">
    <source>
        <dbReference type="ARBA" id="ARBA00022448"/>
    </source>
</evidence>
<keyword evidence="3" id="KW-1003">Cell membrane</keyword>
<comment type="caution">
    <text evidence="11">The sequence shown here is derived from an EMBL/GenBank/DDBJ whole genome shotgun (WGS) entry which is preliminary data.</text>
</comment>
<dbReference type="AlphaFoldDB" id="A0A202ECJ4"/>
<evidence type="ECO:0000313" key="12">
    <source>
        <dbReference type="Proteomes" id="UP000196084"/>
    </source>
</evidence>
<proteinExistence type="predicted"/>
<gene>
    <name evidence="11" type="ORF">B2G88_03950</name>
</gene>
<feature type="domain" description="MrpA C-terminal/MbhD" evidence="9">
    <location>
        <begin position="10"/>
        <end position="74"/>
    </location>
</feature>
<keyword evidence="4 8" id="KW-0812">Transmembrane</keyword>
<feature type="region of interest" description="Disordered" evidence="7">
    <location>
        <begin position="79"/>
        <end position="101"/>
    </location>
</feature>
<dbReference type="RefSeq" id="WP_087714023.1">
    <property type="nucleotide sequence ID" value="NZ_MWPH01000001.1"/>
</dbReference>
<evidence type="ECO:0000256" key="7">
    <source>
        <dbReference type="SAM" id="MobiDB-lite"/>
    </source>
</evidence>
<dbReference type="PANTHER" id="PTHR43373:SF1">
    <property type="entry name" value="NA(+)_H(+) ANTIPORTER SUBUNIT A"/>
    <property type="match status" value="1"/>
</dbReference>
<dbReference type="Pfam" id="PF20501">
    <property type="entry name" value="MbhE"/>
    <property type="match status" value="1"/>
</dbReference>
<dbReference type="OrthoDB" id="99605at2157"/>
<evidence type="ECO:0000256" key="3">
    <source>
        <dbReference type="ARBA" id="ARBA00022475"/>
    </source>
</evidence>
<sequence>MIWLELGLIAFVVLAALYVAFARDVVGTIVMFAGLTLAIAVIWVLLAAPDVALIEAAVGAGVTSVLFLIALKKTTGISASDDDAETGSAAETDTPTTDGGEVVADAEAGQSSDDSSGFHPLNLPAALLIAALAIPLGYTFLSLDPIGETAAVATEYATGDATPHTYYLENTLGDTGFPNAVVAVLVVYRGLDTLGELIVAFAAAVSILIVLQREDIL</sequence>
<comment type="subcellular location">
    <subcellularLocation>
        <location evidence="1">Cell membrane</location>
        <topology evidence="1">Multi-pass membrane protein</topology>
    </subcellularLocation>
</comment>
<evidence type="ECO:0000313" key="11">
    <source>
        <dbReference type="EMBL" id="OVE85964.1"/>
    </source>
</evidence>
<evidence type="ECO:0000256" key="6">
    <source>
        <dbReference type="ARBA" id="ARBA00023136"/>
    </source>
</evidence>
<keyword evidence="5 8" id="KW-1133">Transmembrane helix</keyword>
<dbReference type="PANTHER" id="PTHR43373">
    <property type="entry name" value="NA(+)/H(+) ANTIPORTER SUBUNIT"/>
    <property type="match status" value="1"/>
</dbReference>
<accession>A0A202ECJ4</accession>
<keyword evidence="6 8" id="KW-0472">Membrane</keyword>
<keyword evidence="12" id="KW-1185">Reference proteome</keyword>
<feature type="domain" description="MrpA C-terminal/MbhE" evidence="10">
    <location>
        <begin position="164"/>
        <end position="213"/>
    </location>
</feature>
<feature type="transmembrane region" description="Helical" evidence="8">
    <location>
        <begin position="52"/>
        <end position="71"/>
    </location>
</feature>
<dbReference type="Pfam" id="PF13244">
    <property type="entry name" value="MbhD"/>
    <property type="match status" value="1"/>
</dbReference>
<protein>
    <submittedName>
        <fullName evidence="11">Cation:proton antiporter</fullName>
    </submittedName>
</protein>
<keyword evidence="2" id="KW-0813">Transport</keyword>
<dbReference type="InterPro" id="IPR025383">
    <property type="entry name" value="MrpA_C/MbhD"/>
</dbReference>
<evidence type="ECO:0000256" key="1">
    <source>
        <dbReference type="ARBA" id="ARBA00004651"/>
    </source>
</evidence>
<evidence type="ECO:0000259" key="10">
    <source>
        <dbReference type="Pfam" id="PF20501"/>
    </source>
</evidence>